<gene>
    <name evidence="3" type="ORF">KHLLAP_LOCUS9882</name>
</gene>
<dbReference type="AlphaFoldDB" id="A0AAI8VRI0"/>
<dbReference type="SUPFAM" id="SSF53335">
    <property type="entry name" value="S-adenosyl-L-methionine-dependent methyltransferases"/>
    <property type="match status" value="1"/>
</dbReference>
<keyword evidence="4" id="KW-1185">Reference proteome</keyword>
<keyword evidence="2" id="KW-0472">Membrane</keyword>
<evidence type="ECO:0000256" key="1">
    <source>
        <dbReference type="SAM" id="MobiDB-lite"/>
    </source>
</evidence>
<dbReference type="PANTHER" id="PTHR14614">
    <property type="entry name" value="HEPATOCELLULAR CARCINOMA-ASSOCIATED ANTIGEN"/>
    <property type="match status" value="1"/>
</dbReference>
<dbReference type="Proteomes" id="UP001295740">
    <property type="component" value="Unassembled WGS sequence"/>
</dbReference>
<feature type="region of interest" description="Disordered" evidence="1">
    <location>
        <begin position="64"/>
        <end position="93"/>
    </location>
</feature>
<keyword evidence="2" id="KW-0812">Transmembrane</keyword>
<organism evidence="3 4">
    <name type="scientific">Anthostomella pinea</name>
    <dbReference type="NCBI Taxonomy" id="933095"/>
    <lineage>
        <taxon>Eukaryota</taxon>
        <taxon>Fungi</taxon>
        <taxon>Dikarya</taxon>
        <taxon>Ascomycota</taxon>
        <taxon>Pezizomycotina</taxon>
        <taxon>Sordariomycetes</taxon>
        <taxon>Xylariomycetidae</taxon>
        <taxon>Xylariales</taxon>
        <taxon>Xylariaceae</taxon>
        <taxon>Anthostomella</taxon>
    </lineage>
</organism>
<dbReference type="InterPro" id="IPR029063">
    <property type="entry name" value="SAM-dependent_MTases_sf"/>
</dbReference>
<reference evidence="3" key="1">
    <citation type="submission" date="2023-10" db="EMBL/GenBank/DDBJ databases">
        <authorList>
            <person name="Hackl T."/>
        </authorList>
    </citation>
    <scope>NUCLEOTIDE SEQUENCE</scope>
</reference>
<dbReference type="PANTHER" id="PTHR14614:SF132">
    <property type="entry name" value="PROTEIN-LYSINE METHYLTRANSFERASE C42C1.13"/>
    <property type="match status" value="1"/>
</dbReference>
<sequence>MYYIRLLRPAKLDPSSPDRRNPPSPCLSLLITITTDLGDAFLCPPDDEPFELVVAVQGRRDPSLLHHGSDECQEQDGGGSQTDESHGPTSLLLEPERRYTWRAGMRVLDLKLRLQPYLLKRKEDLNCTVSIHPAAQKPPLGDLHTADLVPRQSTDVTRTNFTANKSRGVVVPANVEIVNGICAPVSKRRLRLGEDVALEFGEDIGESIARHVWDAGVVAAALLGYTCRSRDAESSIIHHILARAAEREMKDDKFNVLELGTGVGILGLSIAAILPFAFATQKMPLRLWPAATVLLTDLPEAEERARANIASARDTISSLSWYRQRVEDNTASPPPPPPVPRIEYENLDWDEGSHGRFGPLTRSTAWDLVVLSDCTYNVDSLPALVGTLSALHTVNENLRPARERKTEEIEESGQKERNKKRKRGSIGGGDGVSIKSTVLLATKPRHESEEALFVLLKAEGWRYRVLQSVPLLKIGEEDEVVEVYILEKGGSEG</sequence>
<protein>
    <submittedName>
        <fullName evidence="3">Uu.00g144400.m01.CDS01</fullName>
    </submittedName>
</protein>
<dbReference type="Gene3D" id="3.40.50.150">
    <property type="entry name" value="Vaccinia Virus protein VP39"/>
    <property type="match status" value="1"/>
</dbReference>
<feature type="region of interest" description="Disordered" evidence="1">
    <location>
        <begin position="400"/>
        <end position="429"/>
    </location>
</feature>
<dbReference type="InterPro" id="IPR019410">
    <property type="entry name" value="Methyltransf_16"/>
</dbReference>
<dbReference type="EMBL" id="CAUWAG010000012">
    <property type="protein sequence ID" value="CAJ2509414.1"/>
    <property type="molecule type" value="Genomic_DNA"/>
</dbReference>
<dbReference type="Pfam" id="PF10294">
    <property type="entry name" value="Methyltransf_16"/>
    <property type="match status" value="2"/>
</dbReference>
<evidence type="ECO:0000313" key="4">
    <source>
        <dbReference type="Proteomes" id="UP001295740"/>
    </source>
</evidence>
<evidence type="ECO:0000313" key="3">
    <source>
        <dbReference type="EMBL" id="CAJ2509414.1"/>
    </source>
</evidence>
<comment type="caution">
    <text evidence="3">The sequence shown here is derived from an EMBL/GenBank/DDBJ whole genome shotgun (WGS) entry which is preliminary data.</text>
</comment>
<dbReference type="GO" id="GO:0008757">
    <property type="term" value="F:S-adenosylmethionine-dependent methyltransferase activity"/>
    <property type="evidence" value="ECO:0007669"/>
    <property type="project" value="UniProtKB-ARBA"/>
</dbReference>
<accession>A0AAI8VRI0</accession>
<evidence type="ECO:0000256" key="2">
    <source>
        <dbReference type="SAM" id="Phobius"/>
    </source>
</evidence>
<dbReference type="GO" id="GO:0005829">
    <property type="term" value="C:cytosol"/>
    <property type="evidence" value="ECO:0007669"/>
    <property type="project" value="TreeGrafter"/>
</dbReference>
<feature type="transmembrane region" description="Helical" evidence="2">
    <location>
        <begin position="256"/>
        <end position="278"/>
    </location>
</feature>
<name>A0AAI8VRI0_9PEZI</name>
<keyword evidence="2" id="KW-1133">Transmembrane helix</keyword>
<proteinExistence type="predicted"/>
<feature type="compositionally biased region" description="Basic and acidic residues" evidence="1">
    <location>
        <begin position="400"/>
        <end position="416"/>
    </location>
</feature>